<dbReference type="eggNOG" id="COG2201">
    <property type="taxonomic scope" value="Bacteria"/>
</dbReference>
<dbReference type="SUPFAM" id="SSF52172">
    <property type="entry name" value="CheY-like"/>
    <property type="match status" value="1"/>
</dbReference>
<dbReference type="InterPro" id="IPR000673">
    <property type="entry name" value="Sig_transdc_resp-reg_Me-estase"/>
</dbReference>
<dbReference type="KEGG" id="ttu:TERTU_1344"/>
<comment type="domain">
    <text evidence="5">Contains a C-terminal catalytic domain, and an N-terminal region which modulates catalytic activity.</text>
</comment>
<dbReference type="PROSITE" id="PS50122">
    <property type="entry name" value="CHEB"/>
    <property type="match status" value="1"/>
</dbReference>
<feature type="active site" evidence="5 6">
    <location>
        <position position="297"/>
    </location>
</feature>
<feature type="domain" description="CheB-type methylesterase" evidence="9">
    <location>
        <begin position="166"/>
        <end position="354"/>
    </location>
</feature>
<dbReference type="GO" id="GO:0000156">
    <property type="term" value="F:phosphorelay response regulator activity"/>
    <property type="evidence" value="ECO:0007669"/>
    <property type="project" value="InterPro"/>
</dbReference>
<dbReference type="InterPro" id="IPR001789">
    <property type="entry name" value="Sig_transdc_resp-reg_receiver"/>
</dbReference>
<evidence type="ECO:0000259" key="9">
    <source>
        <dbReference type="PROSITE" id="PS50122"/>
    </source>
</evidence>
<dbReference type="InterPro" id="IPR008248">
    <property type="entry name" value="CheB-like"/>
</dbReference>
<dbReference type="Gene3D" id="3.40.50.180">
    <property type="entry name" value="Methylesterase CheB, C-terminal domain"/>
    <property type="match status" value="1"/>
</dbReference>
<accession>C5BSF4</accession>
<dbReference type="PANTHER" id="PTHR42872:SF6">
    <property type="entry name" value="PROTEIN-GLUTAMATE METHYLESTERASE_PROTEIN-GLUTAMINE GLUTAMINASE"/>
    <property type="match status" value="1"/>
</dbReference>
<name>C5BSF4_TERTT</name>
<keyword evidence="11" id="KW-1185">Reference proteome</keyword>
<dbReference type="STRING" id="377629.TERTU_1344"/>
<dbReference type="GO" id="GO:0050568">
    <property type="term" value="F:protein-glutamine glutaminase activity"/>
    <property type="evidence" value="ECO:0007669"/>
    <property type="project" value="UniProtKB-UniRule"/>
</dbReference>
<dbReference type="InterPro" id="IPR011006">
    <property type="entry name" value="CheY-like_superfamily"/>
</dbReference>
<comment type="function">
    <text evidence="5">Involved in chemotaxis. Part of a chemotaxis signal transduction system that modulates chemotaxis in response to various stimuli. Catalyzes the demethylation of specific methylglutamate residues introduced into the chemoreceptors (methyl-accepting chemotaxis proteins or MCP) by CheR. Also mediates the irreversible deamidation of specific glutamine residues to glutamic acid.</text>
</comment>
<evidence type="ECO:0000256" key="7">
    <source>
        <dbReference type="PROSITE-ProRule" id="PRU00169"/>
    </source>
</evidence>
<dbReference type="GO" id="GO:0006935">
    <property type="term" value="P:chemotaxis"/>
    <property type="evidence" value="ECO:0007669"/>
    <property type="project" value="UniProtKB-UniRule"/>
</dbReference>
<proteinExistence type="inferred from homology"/>
<dbReference type="PROSITE" id="PS50110">
    <property type="entry name" value="RESPONSE_REGULATORY"/>
    <property type="match status" value="1"/>
</dbReference>
<keyword evidence="2 5" id="KW-0145">Chemotaxis</keyword>
<evidence type="ECO:0000256" key="1">
    <source>
        <dbReference type="ARBA" id="ARBA00022490"/>
    </source>
</evidence>
<dbReference type="Proteomes" id="UP000009080">
    <property type="component" value="Chromosome"/>
</dbReference>
<evidence type="ECO:0000313" key="10">
    <source>
        <dbReference type="EMBL" id="ACR12613.1"/>
    </source>
</evidence>
<keyword evidence="5 7" id="KW-0597">Phosphoprotein</keyword>
<dbReference type="PIRSF" id="PIRSF000876">
    <property type="entry name" value="RR_chemtxs_CheB"/>
    <property type="match status" value="1"/>
</dbReference>
<dbReference type="Pfam" id="PF00072">
    <property type="entry name" value="Response_reg"/>
    <property type="match status" value="1"/>
</dbReference>
<dbReference type="EC" id="3.5.1.44" evidence="5"/>
<dbReference type="HOGENOM" id="CLU_000445_51_0_6"/>
<dbReference type="GO" id="GO:0005737">
    <property type="term" value="C:cytoplasm"/>
    <property type="evidence" value="ECO:0007669"/>
    <property type="project" value="UniProtKB-SubCell"/>
</dbReference>
<dbReference type="SMART" id="SM00448">
    <property type="entry name" value="REC"/>
    <property type="match status" value="1"/>
</dbReference>
<comment type="subcellular location">
    <subcellularLocation>
        <location evidence="5">Cytoplasm</location>
    </subcellularLocation>
</comment>
<dbReference type="NCBIfam" id="NF001965">
    <property type="entry name" value="PRK00742.1"/>
    <property type="match status" value="1"/>
</dbReference>
<dbReference type="GO" id="GO:0008984">
    <property type="term" value="F:protein-glutamate methylesterase activity"/>
    <property type="evidence" value="ECO:0007669"/>
    <property type="project" value="UniProtKB-UniRule"/>
</dbReference>
<feature type="active site" evidence="5 6">
    <location>
        <position position="175"/>
    </location>
</feature>
<dbReference type="EC" id="3.1.1.61" evidence="5"/>
<dbReference type="Gene3D" id="3.40.50.2300">
    <property type="match status" value="1"/>
</dbReference>
<keyword evidence="3 5" id="KW-0378">Hydrolase</keyword>
<organism evidence="10 11">
    <name type="scientific">Teredinibacter turnerae (strain ATCC 39867 / T7901)</name>
    <dbReference type="NCBI Taxonomy" id="377629"/>
    <lineage>
        <taxon>Bacteria</taxon>
        <taxon>Pseudomonadati</taxon>
        <taxon>Pseudomonadota</taxon>
        <taxon>Gammaproteobacteria</taxon>
        <taxon>Cellvibrionales</taxon>
        <taxon>Cellvibrionaceae</taxon>
        <taxon>Teredinibacter</taxon>
    </lineage>
</organism>
<feature type="domain" description="Response regulatory" evidence="8">
    <location>
        <begin position="8"/>
        <end position="125"/>
    </location>
</feature>
<dbReference type="AlphaFoldDB" id="C5BSF4"/>
<dbReference type="EMBL" id="CP001614">
    <property type="protein sequence ID" value="ACR12613.1"/>
    <property type="molecule type" value="Genomic_DNA"/>
</dbReference>
<keyword evidence="1 5" id="KW-0963">Cytoplasm</keyword>
<dbReference type="NCBIfam" id="NF009206">
    <property type="entry name" value="PRK12555.1"/>
    <property type="match status" value="1"/>
</dbReference>
<evidence type="ECO:0000256" key="3">
    <source>
        <dbReference type="ARBA" id="ARBA00022801"/>
    </source>
</evidence>
<dbReference type="RefSeq" id="WP_015818725.1">
    <property type="nucleotide sequence ID" value="NC_012997.1"/>
</dbReference>
<protein>
    <recommendedName>
        <fullName evidence="5">Protein-glutamate methylesterase/protein-glutamine glutaminase</fullName>
        <ecNumber evidence="5">3.1.1.61</ecNumber>
        <ecNumber evidence="5">3.5.1.44</ecNumber>
    </recommendedName>
</protein>
<comment type="catalytic activity">
    <reaction evidence="4 5">
        <text>[protein]-L-glutamate 5-O-methyl ester + H2O = L-glutamyl-[protein] + methanol + H(+)</text>
        <dbReference type="Rhea" id="RHEA:23236"/>
        <dbReference type="Rhea" id="RHEA-COMP:10208"/>
        <dbReference type="Rhea" id="RHEA-COMP:10311"/>
        <dbReference type="ChEBI" id="CHEBI:15377"/>
        <dbReference type="ChEBI" id="CHEBI:15378"/>
        <dbReference type="ChEBI" id="CHEBI:17790"/>
        <dbReference type="ChEBI" id="CHEBI:29973"/>
        <dbReference type="ChEBI" id="CHEBI:82795"/>
        <dbReference type="EC" id="3.1.1.61"/>
    </reaction>
</comment>
<evidence type="ECO:0000313" key="11">
    <source>
        <dbReference type="Proteomes" id="UP000009080"/>
    </source>
</evidence>
<comment type="similarity">
    <text evidence="5">Belongs to the CheB family.</text>
</comment>
<dbReference type="InterPro" id="IPR035909">
    <property type="entry name" value="CheB_C"/>
</dbReference>
<feature type="modified residue" description="4-aspartylphosphate" evidence="5 7">
    <location>
        <position position="59"/>
    </location>
</feature>
<evidence type="ECO:0000256" key="6">
    <source>
        <dbReference type="PROSITE-ProRule" id="PRU00050"/>
    </source>
</evidence>
<evidence type="ECO:0000256" key="4">
    <source>
        <dbReference type="ARBA" id="ARBA00048267"/>
    </source>
</evidence>
<comment type="PTM">
    <text evidence="5">Phosphorylated by CheA. Phosphorylation of the N-terminal regulatory domain activates the methylesterase activity.</text>
</comment>
<dbReference type="HAMAP" id="MF_00099">
    <property type="entry name" value="CheB_chemtxs"/>
    <property type="match status" value="1"/>
</dbReference>
<dbReference type="Pfam" id="PF01339">
    <property type="entry name" value="CheB_methylest"/>
    <property type="match status" value="1"/>
</dbReference>
<dbReference type="CDD" id="cd17541">
    <property type="entry name" value="REC_CheB-like"/>
    <property type="match status" value="1"/>
</dbReference>
<dbReference type="OrthoDB" id="9793421at2"/>
<sequence length="354" mass="37689">MAKRGPVKVLIIDDSALVRALLSEILSGHENIDVVGSASDPYEAREMIKQLNPDVLTLDIEMPRMNGIAFLKNLMRLRPMPVVMISTLTQQGAPATLEALELGAVDFVPKPKTEGAVALEKYSEEIIEKVLCAARANVAPRIEEKKAQTPDSAVATALTYGKTLKPGFLCAIGASTGGTEAIKDVVKSLPANSPAVVIAQHIPAVFSSSFAKRVDTLSAVHVYEAENNQKIEPGSVYIAPGDAHLRVIERQGSYICQLGTDDLINRHRPSVEALFDSVTKHVGAKAMGVILTGMGADGAAALLRMKQAGCVTVAQDEATSVVWGMPGAAVKLGAADQVLPLDKITRYILTRAYQ</sequence>
<dbReference type="SUPFAM" id="SSF52738">
    <property type="entry name" value="Methylesterase CheB, C-terminal domain"/>
    <property type="match status" value="1"/>
</dbReference>
<feature type="active site" evidence="5 6">
    <location>
        <position position="201"/>
    </location>
</feature>
<evidence type="ECO:0000256" key="5">
    <source>
        <dbReference type="HAMAP-Rule" id="MF_00099"/>
    </source>
</evidence>
<comment type="catalytic activity">
    <reaction evidence="5">
        <text>L-glutaminyl-[protein] + H2O = L-glutamyl-[protein] + NH4(+)</text>
        <dbReference type="Rhea" id="RHEA:16441"/>
        <dbReference type="Rhea" id="RHEA-COMP:10207"/>
        <dbReference type="Rhea" id="RHEA-COMP:10208"/>
        <dbReference type="ChEBI" id="CHEBI:15377"/>
        <dbReference type="ChEBI" id="CHEBI:28938"/>
        <dbReference type="ChEBI" id="CHEBI:29973"/>
        <dbReference type="ChEBI" id="CHEBI:30011"/>
        <dbReference type="EC" id="3.5.1.44"/>
    </reaction>
</comment>
<reference evidence="10 11" key="1">
    <citation type="journal article" date="2009" name="PLoS ONE">
        <title>The complete genome of Teredinibacter turnerae T7901: an intracellular endosymbiont of marine wood-boring bivalves (shipworms).</title>
        <authorList>
            <person name="Yang J.C."/>
            <person name="Madupu R."/>
            <person name="Durkin A.S."/>
            <person name="Ekborg N.A."/>
            <person name="Pedamallu C.S."/>
            <person name="Hostetler J.B."/>
            <person name="Radune D."/>
            <person name="Toms B.S."/>
            <person name="Henrissat B."/>
            <person name="Coutinho P.M."/>
            <person name="Schwarz S."/>
            <person name="Field L."/>
            <person name="Trindade-Silva A.E."/>
            <person name="Soares C.A.G."/>
            <person name="Elshahawi S."/>
            <person name="Hanora A."/>
            <person name="Schmidt E.W."/>
            <person name="Haygood M.G."/>
            <person name="Posfai J."/>
            <person name="Benner J."/>
            <person name="Madinger C."/>
            <person name="Nove J."/>
            <person name="Anton B."/>
            <person name="Chaudhary K."/>
            <person name="Foster J."/>
            <person name="Holman A."/>
            <person name="Kumar S."/>
            <person name="Lessard P.A."/>
            <person name="Luyten Y.A."/>
            <person name="Slatko B."/>
            <person name="Wood N."/>
            <person name="Wu B."/>
            <person name="Teplitski M."/>
            <person name="Mougous J.D."/>
            <person name="Ward N."/>
            <person name="Eisen J.A."/>
            <person name="Badger J.H."/>
            <person name="Distel D.L."/>
        </authorList>
    </citation>
    <scope>NUCLEOTIDE SEQUENCE [LARGE SCALE GENOMIC DNA]</scope>
    <source>
        <strain evidence="11">ATCC 39867 / T7901</strain>
    </source>
</reference>
<dbReference type="PANTHER" id="PTHR42872">
    <property type="entry name" value="PROTEIN-GLUTAMATE METHYLESTERASE/PROTEIN-GLUTAMINE GLUTAMINASE"/>
    <property type="match status" value="1"/>
</dbReference>
<evidence type="ECO:0000259" key="8">
    <source>
        <dbReference type="PROSITE" id="PS50110"/>
    </source>
</evidence>
<evidence type="ECO:0000256" key="2">
    <source>
        <dbReference type="ARBA" id="ARBA00022500"/>
    </source>
</evidence>
<gene>
    <name evidence="5" type="primary">cheB</name>
    <name evidence="10" type="ordered locus">TERTU_1344</name>
</gene>
<dbReference type="CDD" id="cd16432">
    <property type="entry name" value="CheB_Rec"/>
    <property type="match status" value="1"/>
</dbReference>